<dbReference type="Proteomes" id="UP001302812">
    <property type="component" value="Unassembled WGS sequence"/>
</dbReference>
<feature type="compositionally biased region" description="Low complexity" evidence="1">
    <location>
        <begin position="300"/>
        <end position="310"/>
    </location>
</feature>
<name>A0AAN6T8D3_9PEZI</name>
<protein>
    <submittedName>
        <fullName evidence="3">Uncharacterized protein</fullName>
    </submittedName>
</protein>
<dbReference type="AlphaFoldDB" id="A0AAN6T8D3"/>
<evidence type="ECO:0000256" key="2">
    <source>
        <dbReference type="SAM" id="SignalP"/>
    </source>
</evidence>
<reference evidence="3" key="1">
    <citation type="journal article" date="2023" name="Mol. Phylogenet. Evol.">
        <title>Genome-scale phylogeny and comparative genomics of the fungal order Sordariales.</title>
        <authorList>
            <person name="Hensen N."/>
            <person name="Bonometti L."/>
            <person name="Westerberg I."/>
            <person name="Brannstrom I.O."/>
            <person name="Guillou S."/>
            <person name="Cros-Aarteil S."/>
            <person name="Calhoun S."/>
            <person name="Haridas S."/>
            <person name="Kuo A."/>
            <person name="Mondo S."/>
            <person name="Pangilinan J."/>
            <person name="Riley R."/>
            <person name="LaButti K."/>
            <person name="Andreopoulos B."/>
            <person name="Lipzen A."/>
            <person name="Chen C."/>
            <person name="Yan M."/>
            <person name="Daum C."/>
            <person name="Ng V."/>
            <person name="Clum A."/>
            <person name="Steindorff A."/>
            <person name="Ohm R.A."/>
            <person name="Martin F."/>
            <person name="Silar P."/>
            <person name="Natvig D.O."/>
            <person name="Lalanne C."/>
            <person name="Gautier V."/>
            <person name="Ament-Velasquez S.L."/>
            <person name="Kruys A."/>
            <person name="Hutchinson M.I."/>
            <person name="Powell A.J."/>
            <person name="Barry K."/>
            <person name="Miller A.N."/>
            <person name="Grigoriev I.V."/>
            <person name="Debuchy R."/>
            <person name="Gladieux P."/>
            <person name="Hiltunen Thoren M."/>
            <person name="Johannesson H."/>
        </authorList>
    </citation>
    <scope>NUCLEOTIDE SEQUENCE</scope>
    <source>
        <strain evidence="3">CBS 508.74</strain>
    </source>
</reference>
<organism evidence="3 4">
    <name type="scientific">Canariomyces notabilis</name>
    <dbReference type="NCBI Taxonomy" id="2074819"/>
    <lineage>
        <taxon>Eukaryota</taxon>
        <taxon>Fungi</taxon>
        <taxon>Dikarya</taxon>
        <taxon>Ascomycota</taxon>
        <taxon>Pezizomycotina</taxon>
        <taxon>Sordariomycetes</taxon>
        <taxon>Sordariomycetidae</taxon>
        <taxon>Sordariales</taxon>
        <taxon>Chaetomiaceae</taxon>
        <taxon>Canariomyces</taxon>
    </lineage>
</organism>
<keyword evidence="4" id="KW-1185">Reference proteome</keyword>
<feature type="compositionally biased region" description="Low complexity" evidence="1">
    <location>
        <begin position="381"/>
        <end position="420"/>
    </location>
</feature>
<feature type="chain" id="PRO_5043009058" evidence="2">
    <location>
        <begin position="22"/>
        <end position="628"/>
    </location>
</feature>
<reference evidence="3" key="2">
    <citation type="submission" date="2023-05" db="EMBL/GenBank/DDBJ databases">
        <authorList>
            <consortium name="Lawrence Berkeley National Laboratory"/>
            <person name="Steindorff A."/>
            <person name="Hensen N."/>
            <person name="Bonometti L."/>
            <person name="Westerberg I."/>
            <person name="Brannstrom I.O."/>
            <person name="Guillou S."/>
            <person name="Cros-Aarteil S."/>
            <person name="Calhoun S."/>
            <person name="Haridas S."/>
            <person name="Kuo A."/>
            <person name="Mondo S."/>
            <person name="Pangilinan J."/>
            <person name="Riley R."/>
            <person name="Labutti K."/>
            <person name="Andreopoulos B."/>
            <person name="Lipzen A."/>
            <person name="Chen C."/>
            <person name="Yanf M."/>
            <person name="Daum C."/>
            <person name="Ng V."/>
            <person name="Clum A."/>
            <person name="Ohm R."/>
            <person name="Martin F."/>
            <person name="Silar P."/>
            <person name="Natvig D."/>
            <person name="Lalanne C."/>
            <person name="Gautier V."/>
            <person name="Ament-Velasquez S.L."/>
            <person name="Kruys A."/>
            <person name="Hutchinson M.I."/>
            <person name="Powell A.J."/>
            <person name="Barry K."/>
            <person name="Miller A.N."/>
            <person name="Grigoriev I.V."/>
            <person name="Debuchy R."/>
            <person name="Gladieux P."/>
            <person name="Thoren M.H."/>
            <person name="Johannesson H."/>
        </authorList>
    </citation>
    <scope>NUCLEOTIDE SEQUENCE</scope>
    <source>
        <strain evidence="3">CBS 508.74</strain>
    </source>
</reference>
<dbReference type="EMBL" id="MU853368">
    <property type="protein sequence ID" value="KAK4107849.1"/>
    <property type="molecule type" value="Genomic_DNA"/>
</dbReference>
<feature type="compositionally biased region" description="Gly residues" evidence="1">
    <location>
        <begin position="475"/>
        <end position="487"/>
    </location>
</feature>
<keyword evidence="2" id="KW-0732">Signal</keyword>
<evidence type="ECO:0000313" key="4">
    <source>
        <dbReference type="Proteomes" id="UP001302812"/>
    </source>
</evidence>
<dbReference type="GeneID" id="89942350"/>
<feature type="region of interest" description="Disordered" evidence="1">
    <location>
        <begin position="236"/>
        <end position="260"/>
    </location>
</feature>
<sequence>MMRLVSFLLASLALFLANAFAQDDECSCTGLDYTNGGSYLIDGNSEEDFTFTSMFEGCFESTITPILVSPDGDGYECSPLESQPDGVEQASSCPIPYSEMGSGTWTIIIEAPEHNFFAQRQFNLTVGGGDINTVVVTVTPTEYVGVTTTLPGETITRWIAETETEYLEPETVFGDCYLQTDTVFQYLPGPTTTMVSEIERWSTVGVVTQYHGPTTADINTEAYADVVVDKTNESADVYPPANINKQPASSNDKNHNDSNQNVNSFAYRLCYHYHPETYHSVTRRRTTTVSRPTSRITTRITTIPTRRPTTSNDPPRPTVTTRRATRPITTSQITTRITTIPTRRPTTTSRDDPPRTTPRPTTRITTLPTRRPTTSNDRPRPTVITTRRTTPSTAPRPTTRRTTQSPPPAGGIVTTTIRTGRPVEPTSRQGGGNQSTPTSRRGGGGGGQQPTSRQGGGGSQPTPTARRGGEPTSRGSGGGGGGGGGGNQPTSRGGGGRDELEPGPVVTASPDAKVVTARAVARLADVTRTVYETTTVTRTVVEVEEGETATEYNHYTTTWTYTPPAQTVCDAETTETIFYQGPPRTVYQITYVTHYTRATVWVGQTQYTTSTDYPAMTRCWQNGGDYGL</sequence>
<feature type="compositionally biased region" description="Low complexity" evidence="1">
    <location>
        <begin position="318"/>
        <end position="348"/>
    </location>
</feature>
<accession>A0AAN6T8D3</accession>
<gene>
    <name evidence="3" type="ORF">N656DRAFT_802294</name>
</gene>
<feature type="compositionally biased region" description="Low complexity" evidence="1">
    <location>
        <begin position="460"/>
        <end position="474"/>
    </location>
</feature>
<feature type="region of interest" description="Disordered" evidence="1">
    <location>
        <begin position="300"/>
        <end position="509"/>
    </location>
</feature>
<evidence type="ECO:0000256" key="1">
    <source>
        <dbReference type="SAM" id="MobiDB-lite"/>
    </source>
</evidence>
<feature type="compositionally biased region" description="Gly residues" evidence="1">
    <location>
        <begin position="441"/>
        <end position="459"/>
    </location>
</feature>
<feature type="signal peptide" evidence="2">
    <location>
        <begin position="1"/>
        <end position="21"/>
    </location>
</feature>
<evidence type="ECO:0000313" key="3">
    <source>
        <dbReference type="EMBL" id="KAK4107849.1"/>
    </source>
</evidence>
<proteinExistence type="predicted"/>
<dbReference type="RefSeq" id="XP_064665419.1">
    <property type="nucleotide sequence ID" value="XM_064818225.1"/>
</dbReference>
<feature type="compositionally biased region" description="Polar residues" evidence="1">
    <location>
        <begin position="243"/>
        <end position="260"/>
    </location>
</feature>
<comment type="caution">
    <text evidence="3">The sequence shown here is derived from an EMBL/GenBank/DDBJ whole genome shotgun (WGS) entry which is preliminary data.</text>
</comment>
<feature type="compositionally biased region" description="Low complexity" evidence="1">
    <location>
        <begin position="358"/>
        <end position="374"/>
    </location>
</feature>